<dbReference type="InParanoid" id="A2DB25"/>
<accession>A2DB25</accession>
<dbReference type="SMR" id="A2DB25"/>
<dbReference type="RefSeq" id="XP_001583341.1">
    <property type="nucleotide sequence ID" value="XM_001583291.1"/>
</dbReference>
<sequence length="1308" mass="145478">MNEIVSAMEKDLRDVDNLAKYLDQLLRAAETEKNVDHFQNALNCVNNSVKINQKVNTYDQAVINFYHQLVSMKSCQRLVNSVPIHSFLTNLLISCRDRPRESSDILSVIGITIDDPRVCPYYSNSQFISQLVYIARLNSKQYKIVKKVCKITQYLDPRLGAEYKDLCTVIVLISRSLNPQDPKQLSFMSAFAQVSNEKVLLEVGNIAIPLFTEICMKQPSNFKICKCLFTIASKCQPDQFDKQIIQLIDYQSKQIRDDPSTLSSAISILSSKVNPHEMPAFVVPISYSALQIFFSDKKVIEDSLTVCFRGLTATNQNNHVSTSIPAIITSIMSQYIHEKGIVRRCAAILHTLSADPENDNALIFSAAAQSLVQAISSNTDDQHTIVLCTSSLNNVILENRTLATQISTPENIQLFQNLAKSYPKNAKIIKHIVMIVQSIILAQYEMIQFIDLPKDTKKRYQIDSKYIIPSLKSDSDDDVFVKASLLVMSPRTQITDTISSLMMKFSSDYDIVIECLSLGIKDIGIINRALITTGEDGFRFVAETLQQTEEAIPMQTISLLLSLDNPDAVSILLHQLECGNDSVIASQFSLQFNSQTVLAKKLLERGLWLPGEDSVNIVLDSLCFARNDANLVADVLDLCAIIGLTRQMFPILLDLIGRHPSCPDVVETCIKFALRFPVDQETGRVCKDYNSIINVSTALSKMDKNEKISYLLLTFLDIVAPSNDLASQFSEPMVLSAIAKAAQLSDRCAVEASRIFSNLSQSQITVDILSKLGALDIAFKSFGPGSYLLVHNLVSKGCKLNNEQIDLIMNEFDDHASSYMPETAFSLLELMLDLIETEDKLSRLPSKKSLCQVFSTFSTNPNVVEMAARVAFYLKLENDDDEIVFALSNALKANANVFRAVFAIVNVYSTVNRMDVPSLDSPSVVQGLVDVAEIYQGDSAIVVPILTILRGRKEAVKVACQCLNHFKGEEDIAATAQYLLSCGQCDYTKYIQDIINTIASHQNSFDIVTCLAPVIYFAAENEKIHKHIIAALPVLLDATSRFVSSNRLSRAIPAIVYKLSENLDMIPKLEDAPPKIATILKAWPNDPQINQATSGIIVNFASAGCAELFRCCLPMILQRLDKYELIETTCESVQAMASVCGAYAPVITDKLFNILVTALSENHDKDEEEDEENAKLQNTVSETLQHLAKNDNVEGCVYAKLKDVFEILKTDAADDLKINMINFCMNLHSVRRIDDFKPFMEDLMKILEGPKLKVATAAGQLMLQIARLKPDLVDPFLNRVMAVGKVSSGDQLRVCIAIKDQIFGIKKA</sequence>
<dbReference type="EMBL" id="DS113184">
    <property type="protein sequence ID" value="EAY22355.1"/>
    <property type="molecule type" value="Genomic_DNA"/>
</dbReference>
<dbReference type="KEGG" id="tva:5467910"/>
<dbReference type="InterPro" id="IPR011989">
    <property type="entry name" value="ARM-like"/>
</dbReference>
<keyword evidence="2" id="KW-1185">Reference proteome</keyword>
<evidence type="ECO:0000313" key="2">
    <source>
        <dbReference type="Proteomes" id="UP000001542"/>
    </source>
</evidence>
<dbReference type="VEuPathDB" id="TrichDB:TVAG_378340"/>
<gene>
    <name evidence="1" type="ORF">TVAG_378340</name>
</gene>
<reference evidence="1" key="2">
    <citation type="journal article" date="2007" name="Science">
        <title>Draft genome sequence of the sexually transmitted pathogen Trichomonas vaginalis.</title>
        <authorList>
            <person name="Carlton J.M."/>
            <person name="Hirt R.P."/>
            <person name="Silva J.C."/>
            <person name="Delcher A.L."/>
            <person name="Schatz M."/>
            <person name="Zhao Q."/>
            <person name="Wortman J.R."/>
            <person name="Bidwell S.L."/>
            <person name="Alsmark U.C.M."/>
            <person name="Besteiro S."/>
            <person name="Sicheritz-Ponten T."/>
            <person name="Noel C.J."/>
            <person name="Dacks J.B."/>
            <person name="Foster P.G."/>
            <person name="Simillion C."/>
            <person name="Van de Peer Y."/>
            <person name="Miranda-Saavedra D."/>
            <person name="Barton G.J."/>
            <person name="Westrop G.D."/>
            <person name="Mueller S."/>
            <person name="Dessi D."/>
            <person name="Fiori P.L."/>
            <person name="Ren Q."/>
            <person name="Paulsen I."/>
            <person name="Zhang H."/>
            <person name="Bastida-Corcuera F.D."/>
            <person name="Simoes-Barbosa A."/>
            <person name="Brown M.T."/>
            <person name="Hayes R.D."/>
            <person name="Mukherjee M."/>
            <person name="Okumura C.Y."/>
            <person name="Schneider R."/>
            <person name="Smith A.J."/>
            <person name="Vanacova S."/>
            <person name="Villalvazo M."/>
            <person name="Haas B.J."/>
            <person name="Pertea M."/>
            <person name="Feldblyum T.V."/>
            <person name="Utterback T.R."/>
            <person name="Shu C.L."/>
            <person name="Osoegawa K."/>
            <person name="de Jong P.J."/>
            <person name="Hrdy I."/>
            <person name="Horvathova L."/>
            <person name="Zubacova Z."/>
            <person name="Dolezal P."/>
            <person name="Malik S.B."/>
            <person name="Logsdon J.M. Jr."/>
            <person name="Henze K."/>
            <person name="Gupta A."/>
            <person name="Wang C.C."/>
            <person name="Dunne R.L."/>
            <person name="Upcroft J.A."/>
            <person name="Upcroft P."/>
            <person name="White O."/>
            <person name="Salzberg S.L."/>
            <person name="Tang P."/>
            <person name="Chiu C.-H."/>
            <person name="Lee Y.-S."/>
            <person name="Embley T.M."/>
            <person name="Coombs G.H."/>
            <person name="Mottram J.C."/>
            <person name="Tachezy J."/>
            <person name="Fraser-Liggett C.M."/>
            <person name="Johnson P.J."/>
        </authorList>
    </citation>
    <scope>NUCLEOTIDE SEQUENCE [LARGE SCALE GENOMIC DNA]</scope>
    <source>
        <strain evidence="1">G3</strain>
    </source>
</reference>
<reference evidence="1" key="1">
    <citation type="submission" date="2006-10" db="EMBL/GenBank/DDBJ databases">
        <authorList>
            <person name="Amadeo P."/>
            <person name="Zhao Q."/>
            <person name="Wortman J."/>
            <person name="Fraser-Liggett C."/>
            <person name="Carlton J."/>
        </authorList>
    </citation>
    <scope>NUCLEOTIDE SEQUENCE</scope>
    <source>
        <strain evidence="1">G3</strain>
    </source>
</reference>
<organism evidence="1 2">
    <name type="scientific">Trichomonas vaginalis (strain ATCC PRA-98 / G3)</name>
    <dbReference type="NCBI Taxonomy" id="412133"/>
    <lineage>
        <taxon>Eukaryota</taxon>
        <taxon>Metamonada</taxon>
        <taxon>Parabasalia</taxon>
        <taxon>Trichomonadida</taxon>
        <taxon>Trichomonadidae</taxon>
        <taxon>Trichomonas</taxon>
    </lineage>
</organism>
<name>A2DB25_TRIV3</name>
<dbReference type="Gene3D" id="1.25.10.10">
    <property type="entry name" value="Leucine-rich Repeat Variant"/>
    <property type="match status" value="1"/>
</dbReference>
<evidence type="ECO:0000313" key="1">
    <source>
        <dbReference type="EMBL" id="EAY22355.1"/>
    </source>
</evidence>
<proteinExistence type="predicted"/>
<dbReference type="VEuPathDB" id="TrichDB:TVAGG3_0518480"/>
<dbReference type="Proteomes" id="UP000001542">
    <property type="component" value="Unassembled WGS sequence"/>
</dbReference>
<dbReference type="InterPro" id="IPR016024">
    <property type="entry name" value="ARM-type_fold"/>
</dbReference>
<protein>
    <submittedName>
        <fullName evidence="1">Uncharacterized protein</fullName>
    </submittedName>
</protein>
<dbReference type="SUPFAM" id="SSF48371">
    <property type="entry name" value="ARM repeat"/>
    <property type="match status" value="2"/>
</dbReference>